<dbReference type="EMBL" id="JABEXW010000253">
    <property type="protein sequence ID" value="KAF4967116.1"/>
    <property type="molecule type" value="Genomic_DNA"/>
</dbReference>
<sequence>MIDEEPMPLHEDTIPYYRGCLLKLAAFRMHEINQSIDRVLVLDADQLIIHNLDHLFALPPHDFVAPNAYWIDPACLSSTLMLIRPNRKQWRLVQQALLNPLPRQYDMDIINDLFEGTQQLPGSYVTVNSHWEDWNIPPWFNFSTSDTRLSSSPVAASEKDLHDLYNQAEVLHFFAVGKPWMYSVQELKAMKPASHKLLFEQWGTWRRLASQVCPVGTIDHA</sequence>
<dbReference type="Proteomes" id="UP000622797">
    <property type="component" value="Unassembled WGS sequence"/>
</dbReference>
<proteinExistence type="predicted"/>
<comment type="caution">
    <text evidence="1">The sequence shown here is derived from an EMBL/GenBank/DDBJ whole genome shotgun (WGS) entry which is preliminary data.</text>
</comment>
<evidence type="ECO:0000313" key="1">
    <source>
        <dbReference type="EMBL" id="KAF4967116.1"/>
    </source>
</evidence>
<dbReference type="PANTHER" id="PTHR11183">
    <property type="entry name" value="GLYCOGENIN SUBFAMILY MEMBER"/>
    <property type="match status" value="1"/>
</dbReference>
<protein>
    <submittedName>
        <fullName evidence="1">Uncharacterized protein</fullName>
    </submittedName>
</protein>
<dbReference type="AlphaFoldDB" id="A0A8H4TZP8"/>
<name>A0A8H4TZP8_9HYPO</name>
<accession>A0A8H4TZP8</accession>
<organism evidence="1 2">
    <name type="scientific">Fusarium sarcochroum</name>
    <dbReference type="NCBI Taxonomy" id="1208366"/>
    <lineage>
        <taxon>Eukaryota</taxon>
        <taxon>Fungi</taxon>
        <taxon>Dikarya</taxon>
        <taxon>Ascomycota</taxon>
        <taxon>Pezizomycotina</taxon>
        <taxon>Sordariomycetes</taxon>
        <taxon>Hypocreomycetidae</taxon>
        <taxon>Hypocreales</taxon>
        <taxon>Nectriaceae</taxon>
        <taxon>Fusarium</taxon>
        <taxon>Fusarium lateritium species complex</taxon>
    </lineage>
</organism>
<gene>
    <name evidence="1" type="ORF">FSARC_5277</name>
</gene>
<evidence type="ECO:0000313" key="2">
    <source>
        <dbReference type="Proteomes" id="UP000622797"/>
    </source>
</evidence>
<dbReference type="InterPro" id="IPR029044">
    <property type="entry name" value="Nucleotide-diphossugar_trans"/>
</dbReference>
<dbReference type="OrthoDB" id="2014201at2759"/>
<dbReference type="InterPro" id="IPR050587">
    <property type="entry name" value="GNT1/Glycosyltrans_8"/>
</dbReference>
<keyword evidence="2" id="KW-1185">Reference proteome</keyword>
<reference evidence="1" key="1">
    <citation type="journal article" date="2020" name="BMC Genomics">
        <title>Correction to: Identification and distribution of gene clusters required for synthesis of sphingolipid metabolism inhibitors in diverse species of the filamentous fungus Fusarium.</title>
        <authorList>
            <person name="Kim H.S."/>
            <person name="Lohmar J.M."/>
            <person name="Busman M."/>
            <person name="Brown D.W."/>
            <person name="Naumann T.A."/>
            <person name="Divon H.H."/>
            <person name="Lysoe E."/>
            <person name="Uhlig S."/>
            <person name="Proctor R.H."/>
        </authorList>
    </citation>
    <scope>NUCLEOTIDE SEQUENCE</scope>
    <source>
        <strain evidence="1">NRRL 20472</strain>
    </source>
</reference>
<reference evidence="1" key="2">
    <citation type="submission" date="2020-05" db="EMBL/GenBank/DDBJ databases">
        <authorList>
            <person name="Kim H.-S."/>
            <person name="Proctor R.H."/>
            <person name="Brown D.W."/>
        </authorList>
    </citation>
    <scope>NUCLEOTIDE SEQUENCE</scope>
    <source>
        <strain evidence="1">NRRL 20472</strain>
    </source>
</reference>
<dbReference type="SUPFAM" id="SSF53448">
    <property type="entry name" value="Nucleotide-diphospho-sugar transferases"/>
    <property type="match status" value="1"/>
</dbReference>
<dbReference type="Gene3D" id="3.90.550.10">
    <property type="entry name" value="Spore Coat Polysaccharide Biosynthesis Protein SpsA, Chain A"/>
    <property type="match status" value="1"/>
</dbReference>